<evidence type="ECO:0000256" key="2">
    <source>
        <dbReference type="SAM" id="SignalP"/>
    </source>
</evidence>
<sequence>MKIAKGLSVWVVVISCLLVTASAAVKKKRGLYHGLQGYSIPLGLGAHRPYHGVVPYAKHHHGYYKGFGGVLPPGYGLFPGNAAVTSYQQNFPKVPAYYAPSYLPPVGAGFLRPNYAPIAPVAPAAPVAPVAPVAPAFPLGFGQFPAAQAPAYFPLGNPQQTSFFATYPQKPIIPVAIPAPEKPKVPVVFQKPIFTAFSNLLPNGVIPTGVYNPSVAVQNGPVAPTFVGIPINGGPTAATPTTISTVVTQQQQPWRPVLVNHHPTPSPPTTVSFKPSLSLLPPYSPAQQGQQQYFISSTPSPHTIQDSQHQQQQTLLDLEQGQEDGNGAFNGQPYDVASNHGRYSGPSSYDVDITHNGYQKKKK</sequence>
<dbReference type="OMA" id="DITHNGY"/>
<feature type="region of interest" description="Disordered" evidence="1">
    <location>
        <begin position="257"/>
        <end position="291"/>
    </location>
</feature>
<dbReference type="VEuPathDB" id="VectorBase:CPIJ012972"/>
<reference evidence="3" key="1">
    <citation type="submission" date="2007-03" db="EMBL/GenBank/DDBJ databases">
        <title>Annotation of Culex pipiens quinquefasciatus.</title>
        <authorList>
            <consortium name="The Broad Institute Genome Sequencing Platform"/>
            <person name="Atkinson P.W."/>
            <person name="Hemingway J."/>
            <person name="Christensen B.M."/>
            <person name="Higgs S."/>
            <person name="Kodira C."/>
            <person name="Hannick L."/>
            <person name="Megy K."/>
            <person name="O'Leary S."/>
            <person name="Pearson M."/>
            <person name="Haas B.J."/>
            <person name="Mauceli E."/>
            <person name="Wortman J.R."/>
            <person name="Lee N.H."/>
            <person name="Guigo R."/>
            <person name="Stanke M."/>
            <person name="Alvarado L."/>
            <person name="Amedeo P."/>
            <person name="Antoine C.H."/>
            <person name="Arensburger P."/>
            <person name="Bidwell S.L."/>
            <person name="Crawford M."/>
            <person name="Camaro F."/>
            <person name="Devon K."/>
            <person name="Engels R."/>
            <person name="Hammond M."/>
            <person name="Howarth C."/>
            <person name="Koehrsen M."/>
            <person name="Lawson D."/>
            <person name="Montgomery P."/>
            <person name="Nene V."/>
            <person name="Nusbaum C."/>
            <person name="Puiu D."/>
            <person name="Romero-Severson J."/>
            <person name="Severson D.W."/>
            <person name="Shumway M."/>
            <person name="Sisk P."/>
            <person name="Stolte C."/>
            <person name="Zeng Q."/>
            <person name="Eisenstadt E."/>
            <person name="Fraser-Liggett C."/>
            <person name="Strausberg R."/>
            <person name="Galagan J."/>
            <person name="Birren B."/>
            <person name="Collins F.H."/>
        </authorList>
    </citation>
    <scope>NUCLEOTIDE SEQUENCE [LARGE SCALE GENOMIC DNA]</scope>
    <source>
        <strain evidence="3">JHB</strain>
    </source>
</reference>
<accession>B0X2G2</accession>
<dbReference type="STRING" id="7176.B0X2G2"/>
<organism>
    <name type="scientific">Culex quinquefasciatus</name>
    <name type="common">Southern house mosquito</name>
    <name type="synonym">Culex pungens</name>
    <dbReference type="NCBI Taxonomy" id="7176"/>
    <lineage>
        <taxon>Eukaryota</taxon>
        <taxon>Metazoa</taxon>
        <taxon>Ecdysozoa</taxon>
        <taxon>Arthropoda</taxon>
        <taxon>Hexapoda</taxon>
        <taxon>Insecta</taxon>
        <taxon>Pterygota</taxon>
        <taxon>Neoptera</taxon>
        <taxon>Endopterygota</taxon>
        <taxon>Diptera</taxon>
        <taxon>Nematocera</taxon>
        <taxon>Culicoidea</taxon>
        <taxon>Culicidae</taxon>
        <taxon>Culicinae</taxon>
        <taxon>Culicini</taxon>
        <taxon>Culex</taxon>
        <taxon>Culex</taxon>
    </lineage>
</organism>
<dbReference type="EnsemblMetazoa" id="CPIJ012972-RA">
    <property type="protein sequence ID" value="CPIJ012972-PA"/>
    <property type="gene ID" value="CPIJ012972"/>
</dbReference>
<feature type="chain" id="PRO_5014567115" evidence="2">
    <location>
        <begin position="24"/>
        <end position="363"/>
    </location>
</feature>
<dbReference type="VEuPathDB" id="VectorBase:CQUJHB015455"/>
<reference evidence="4" key="2">
    <citation type="submission" date="2020-05" db="UniProtKB">
        <authorList>
            <consortium name="EnsemblMetazoa"/>
        </authorList>
    </citation>
    <scope>IDENTIFICATION</scope>
    <source>
        <strain evidence="4">JHB</strain>
    </source>
</reference>
<dbReference type="KEGG" id="cqu:CpipJ_CPIJ012972"/>
<dbReference type="Proteomes" id="UP000002320">
    <property type="component" value="Unassembled WGS sequence"/>
</dbReference>
<gene>
    <name evidence="4" type="primary">6046666</name>
    <name evidence="3" type="ORF">CpipJ_CPIJ012972</name>
</gene>
<proteinExistence type="predicted"/>
<dbReference type="eggNOG" id="ENOG502TA38">
    <property type="taxonomic scope" value="Eukaryota"/>
</dbReference>
<dbReference type="HOGENOM" id="CLU_781221_0_0_1"/>
<dbReference type="OrthoDB" id="7781821at2759"/>
<feature type="region of interest" description="Disordered" evidence="1">
    <location>
        <begin position="321"/>
        <end position="363"/>
    </location>
</feature>
<evidence type="ECO:0000256" key="1">
    <source>
        <dbReference type="SAM" id="MobiDB-lite"/>
    </source>
</evidence>
<keyword evidence="2" id="KW-0732">Signal</keyword>
<keyword evidence="5" id="KW-1185">Reference proteome</keyword>
<feature type="compositionally biased region" description="Low complexity" evidence="1">
    <location>
        <begin position="269"/>
        <end position="281"/>
    </location>
</feature>
<evidence type="ECO:0000313" key="5">
    <source>
        <dbReference type="Proteomes" id="UP000002320"/>
    </source>
</evidence>
<name>B0X2G2_CULQU</name>
<evidence type="ECO:0000313" key="4">
    <source>
        <dbReference type="EnsemblMetazoa" id="CPIJ012972-PA"/>
    </source>
</evidence>
<dbReference type="AlphaFoldDB" id="B0X2G2"/>
<protein>
    <submittedName>
        <fullName evidence="3 4">Uncharacterized protein</fullName>
    </submittedName>
</protein>
<dbReference type="PROSITE" id="PS51257">
    <property type="entry name" value="PROKAR_LIPOPROTEIN"/>
    <property type="match status" value="1"/>
</dbReference>
<evidence type="ECO:0000313" key="3">
    <source>
        <dbReference type="EMBL" id="EDS39185.1"/>
    </source>
</evidence>
<dbReference type="EMBL" id="DS232288">
    <property type="protein sequence ID" value="EDS39185.1"/>
    <property type="molecule type" value="Genomic_DNA"/>
</dbReference>
<dbReference type="InParanoid" id="B0X2G2"/>
<feature type="signal peptide" evidence="2">
    <location>
        <begin position="1"/>
        <end position="23"/>
    </location>
</feature>